<dbReference type="InterPro" id="IPR010722">
    <property type="entry name" value="BATS_dom"/>
</dbReference>
<reference evidence="4 5" key="1">
    <citation type="submission" date="2018-12" db="EMBL/GenBank/DDBJ databases">
        <title>Flavobacterium sp. nov., isolated from glacier ice.</title>
        <authorList>
            <person name="Liu Q."/>
            <person name="Xin Y.-H."/>
        </authorList>
    </citation>
    <scope>NUCLEOTIDE SEQUENCE [LARGE SCALE GENOMIC DNA]</scope>
    <source>
        <strain evidence="4 5">RB1N8</strain>
    </source>
</reference>
<evidence type="ECO:0000313" key="5">
    <source>
        <dbReference type="Proteomes" id="UP000280825"/>
    </source>
</evidence>
<evidence type="ECO:0000256" key="1">
    <source>
        <dbReference type="ARBA" id="ARBA00001966"/>
    </source>
</evidence>
<comment type="caution">
    <text evidence="4">The sequence shown here is derived from an EMBL/GenBank/DDBJ whole genome shotgun (WGS) entry which is preliminary data.</text>
</comment>
<dbReference type="PANTHER" id="PTHR43583">
    <property type="entry name" value="2-IMINOACETATE SYNTHASE"/>
    <property type="match status" value="1"/>
</dbReference>
<dbReference type="Pfam" id="PF06968">
    <property type="entry name" value="BATS"/>
    <property type="match status" value="1"/>
</dbReference>
<keyword evidence="2" id="KW-0479">Metal-binding</keyword>
<gene>
    <name evidence="4" type="ORF">EKL98_17370</name>
</gene>
<dbReference type="InterPro" id="IPR034428">
    <property type="entry name" value="ThiH/NoCL/HydG-like"/>
</dbReference>
<dbReference type="EMBL" id="RYDJ01000288">
    <property type="protein sequence ID" value="RTY94020.1"/>
    <property type="molecule type" value="Genomic_DNA"/>
</dbReference>
<feature type="non-terminal residue" evidence="4">
    <location>
        <position position="1"/>
    </location>
</feature>
<sequence length="168" mass="19078">SWRLAVPYTGMILTAREPAELRDEIIQYGVSQIDGGTKIELGGYSKTLNSEQNLNKGQFKVNDERSLNEIVNELLDKEMIPSFCTACYRLGRTGEHFMEFSVPGFIKKCCTPNATLTLAEYLIDYADETTAEKGLIQKTVDETENKKLKKSLKERIERVKAGERDLIY</sequence>
<proteinExistence type="predicted"/>
<accession>A0A432C2K6</accession>
<organism evidence="4 5">
    <name type="scientific">Flavobacterium bomense</name>
    <dbReference type="NCBI Taxonomy" id="2497483"/>
    <lineage>
        <taxon>Bacteria</taxon>
        <taxon>Pseudomonadati</taxon>
        <taxon>Bacteroidota</taxon>
        <taxon>Flavobacteriia</taxon>
        <taxon>Flavobacteriales</taxon>
        <taxon>Flavobacteriaceae</taxon>
        <taxon>Flavobacterium</taxon>
    </lineage>
</organism>
<feature type="domain" description="Biotin and thiamin synthesis-associated" evidence="3">
    <location>
        <begin position="2"/>
        <end position="78"/>
    </location>
</feature>
<keyword evidence="2" id="KW-0004">4Fe-4S</keyword>
<dbReference type="InterPro" id="IPR013785">
    <property type="entry name" value="Aldolase_TIM"/>
</dbReference>
<comment type="cofactor">
    <cofactor evidence="1">
        <name>[4Fe-4S] cluster</name>
        <dbReference type="ChEBI" id="CHEBI:49883"/>
    </cofactor>
</comment>
<dbReference type="Proteomes" id="UP000280825">
    <property type="component" value="Unassembled WGS sequence"/>
</dbReference>
<keyword evidence="5" id="KW-1185">Reference proteome</keyword>
<evidence type="ECO:0000259" key="3">
    <source>
        <dbReference type="Pfam" id="PF06968"/>
    </source>
</evidence>
<evidence type="ECO:0000256" key="2">
    <source>
        <dbReference type="ARBA" id="ARBA00022485"/>
    </source>
</evidence>
<dbReference type="Gene3D" id="3.20.20.70">
    <property type="entry name" value="Aldolase class I"/>
    <property type="match status" value="1"/>
</dbReference>
<dbReference type="AlphaFoldDB" id="A0A432C2K6"/>
<dbReference type="GO" id="GO:0051539">
    <property type="term" value="F:4 iron, 4 sulfur cluster binding"/>
    <property type="evidence" value="ECO:0007669"/>
    <property type="project" value="UniProtKB-KW"/>
</dbReference>
<evidence type="ECO:0000313" key="4">
    <source>
        <dbReference type="EMBL" id="RTY94020.1"/>
    </source>
</evidence>
<keyword evidence="2" id="KW-0411">Iron-sulfur</keyword>
<keyword evidence="2" id="KW-0408">Iron</keyword>
<name>A0A432C2K6_9FLAO</name>
<protein>
    <submittedName>
        <fullName evidence="4">[FeFe] hydrogenase H-cluster radical SAM maturase HydG</fullName>
    </submittedName>
</protein>
<dbReference type="PANTHER" id="PTHR43583:SF2">
    <property type="entry name" value="THIAZOLE BIOSYNTHESIS PROTEIN"/>
    <property type="match status" value="1"/>
</dbReference>